<dbReference type="Proteomes" id="UP001172457">
    <property type="component" value="Chromosome 4"/>
</dbReference>
<organism evidence="4 5">
    <name type="scientific">Centaurea solstitialis</name>
    <name type="common">yellow star-thistle</name>
    <dbReference type="NCBI Taxonomy" id="347529"/>
    <lineage>
        <taxon>Eukaryota</taxon>
        <taxon>Viridiplantae</taxon>
        <taxon>Streptophyta</taxon>
        <taxon>Embryophyta</taxon>
        <taxon>Tracheophyta</taxon>
        <taxon>Spermatophyta</taxon>
        <taxon>Magnoliopsida</taxon>
        <taxon>eudicotyledons</taxon>
        <taxon>Gunneridae</taxon>
        <taxon>Pentapetalae</taxon>
        <taxon>asterids</taxon>
        <taxon>campanulids</taxon>
        <taxon>Asterales</taxon>
        <taxon>Asteraceae</taxon>
        <taxon>Carduoideae</taxon>
        <taxon>Cardueae</taxon>
        <taxon>Centaureinae</taxon>
        <taxon>Centaurea</taxon>
    </lineage>
</organism>
<dbReference type="PROSITE" id="PS51176">
    <property type="entry name" value="PDH_ADH"/>
    <property type="match status" value="1"/>
</dbReference>
<dbReference type="GO" id="GO:0033730">
    <property type="term" value="F:arogenate dehydrogenase (NADP+) activity"/>
    <property type="evidence" value="ECO:0007669"/>
    <property type="project" value="InterPro"/>
</dbReference>
<dbReference type="GO" id="GO:0004665">
    <property type="term" value="F:prephenate dehydrogenase (NADP+) activity"/>
    <property type="evidence" value="ECO:0007669"/>
    <property type="project" value="InterPro"/>
</dbReference>
<keyword evidence="5" id="KW-1185">Reference proteome</keyword>
<comment type="caution">
    <text evidence="4">The sequence shown here is derived from an EMBL/GenBank/DDBJ whole genome shotgun (WGS) entry which is preliminary data.</text>
</comment>
<dbReference type="PANTHER" id="PTHR43207:SF4">
    <property type="entry name" value="AROGENATE DEHYDROGENASE 2, CHLOROPLASTIC"/>
    <property type="match status" value="1"/>
</dbReference>
<dbReference type="InterPro" id="IPR059064">
    <property type="entry name" value="TYRAAT2_C"/>
</dbReference>
<evidence type="ECO:0000256" key="2">
    <source>
        <dbReference type="SAM" id="MobiDB-lite"/>
    </source>
</evidence>
<proteinExistence type="predicted"/>
<accession>A0AA38SYH4</accession>
<keyword evidence="1" id="KW-0560">Oxidoreductase</keyword>
<dbReference type="Gene3D" id="3.40.50.720">
    <property type="entry name" value="NAD(P)-binding Rossmann-like Domain"/>
    <property type="match status" value="1"/>
</dbReference>
<gene>
    <name evidence="4" type="ORF">OSB04_015083</name>
</gene>
<evidence type="ECO:0000313" key="5">
    <source>
        <dbReference type="Proteomes" id="UP001172457"/>
    </source>
</evidence>
<feature type="domain" description="Prephenate/arogenate dehydrogenase" evidence="3">
    <location>
        <begin position="81"/>
        <end position="360"/>
    </location>
</feature>
<dbReference type="GO" id="GO:0008977">
    <property type="term" value="F:prephenate dehydrogenase (NAD+) activity"/>
    <property type="evidence" value="ECO:0007669"/>
    <property type="project" value="InterPro"/>
</dbReference>
<evidence type="ECO:0000256" key="1">
    <source>
        <dbReference type="ARBA" id="ARBA00023002"/>
    </source>
</evidence>
<dbReference type="InterPro" id="IPR046826">
    <property type="entry name" value="PDH_N"/>
</dbReference>
<dbReference type="GO" id="GO:0070403">
    <property type="term" value="F:NAD+ binding"/>
    <property type="evidence" value="ECO:0007669"/>
    <property type="project" value="InterPro"/>
</dbReference>
<evidence type="ECO:0000259" key="3">
    <source>
        <dbReference type="PROSITE" id="PS51176"/>
    </source>
</evidence>
<dbReference type="GO" id="GO:0006571">
    <property type="term" value="P:tyrosine biosynthetic process"/>
    <property type="evidence" value="ECO:0007669"/>
    <property type="project" value="InterPro"/>
</dbReference>
<dbReference type="EMBL" id="JARYMX010000004">
    <property type="protein sequence ID" value="KAJ9551038.1"/>
    <property type="molecule type" value="Genomic_DNA"/>
</dbReference>
<dbReference type="PANTHER" id="PTHR43207">
    <property type="entry name" value="AROGENATE DEHYDROGENASE-RELATED"/>
    <property type="match status" value="1"/>
</dbReference>
<dbReference type="SUPFAM" id="SSF51735">
    <property type="entry name" value="NAD(P)-binding Rossmann-fold domains"/>
    <property type="match status" value="1"/>
</dbReference>
<dbReference type="SUPFAM" id="SSF48179">
    <property type="entry name" value="6-phosphogluconate dehydrogenase C-terminal domain-like"/>
    <property type="match status" value="1"/>
</dbReference>
<evidence type="ECO:0000313" key="4">
    <source>
        <dbReference type="EMBL" id="KAJ9551038.1"/>
    </source>
</evidence>
<dbReference type="InterPro" id="IPR045011">
    <property type="entry name" value="TYRAAT1/2"/>
</dbReference>
<dbReference type="AlphaFoldDB" id="A0AA38SYH4"/>
<dbReference type="InterPro" id="IPR003099">
    <property type="entry name" value="Prephen_DH"/>
</dbReference>
<dbReference type="Pfam" id="PF26213">
    <property type="entry name" value="TYRAAT1_C"/>
    <property type="match status" value="1"/>
</dbReference>
<dbReference type="InterPro" id="IPR036291">
    <property type="entry name" value="NAD(P)-bd_dom_sf"/>
</dbReference>
<name>A0AA38SYH4_9ASTR</name>
<dbReference type="InterPro" id="IPR008927">
    <property type="entry name" value="6-PGluconate_DH-like_C_sf"/>
</dbReference>
<sequence>MLSNSPAISRLSNLSDHHRLHRGSGIRRPLSRSPPSLLPFHLRNTRTLRISSTFRISAIGATQPFDHEPKTSERIAGSKPLKIAIVGFGNFGQFLAKTLSRQGHTVLGHSRTDYSAVAAELGVSFYSNPDDLCEEHPEVILLCTSILSTEKVLRSLPLQRLKRSTLFVDVLSVKEYAKDLFLQILPPHFDILCTHPMFGPESGKNGWEGLSFVYDKVRIGHDETRVSRCERFLDSFAKEGCVMMEMGCAEHDQHAAESQFITHTVGRILEKLDLKSTPINTKGYEKLLDLVDNTSSDSFELYYGLFMYNKNAMEQLERLDFAFESLKKELFGHLHEVLRKQLFGSGDRHLGFWHEAPVLSKLPRNGNGNNKVVSLNGIGNENGSKLSLNGNRSKLSFNGNGNGNKLPPKVNENGNGNKFHLNGKVNENENKLVLNRSPQKTELNLQTDRPNDIWLTPISIPIPVTRHLTPTSILIPIPIKRQLISISIFVKRHLTTIRILIPVKGQLSLIPIPVKGQSTPIPIPVKIDIPVPILVPVRRQHTPIPDKRQLIPIPISTSVKRQLTPIPVRRQLRQNWCFVPKSETLITRTKQLLPQNLVQMTEHFFLQRFESQIQPLQLLHCILIVHKQPIIQLKTIT</sequence>
<protein>
    <recommendedName>
        <fullName evidence="3">Prephenate/arogenate dehydrogenase domain-containing protein</fullName>
    </recommendedName>
</protein>
<reference evidence="4" key="1">
    <citation type="submission" date="2023-03" db="EMBL/GenBank/DDBJ databases">
        <title>Chromosome-scale reference genome and RAD-based genetic map of yellow starthistle (Centaurea solstitialis) reveal putative structural variation and QTLs associated with invader traits.</title>
        <authorList>
            <person name="Reatini B."/>
            <person name="Cang F.A."/>
            <person name="Jiang Q."/>
            <person name="Mckibben M.T.W."/>
            <person name="Barker M.S."/>
            <person name="Rieseberg L.H."/>
            <person name="Dlugosch K.M."/>
        </authorList>
    </citation>
    <scope>NUCLEOTIDE SEQUENCE</scope>
    <source>
        <strain evidence="4">CAN-66</strain>
        <tissue evidence="4">Leaf</tissue>
    </source>
</reference>
<feature type="region of interest" description="Disordered" evidence="2">
    <location>
        <begin position="398"/>
        <end position="423"/>
    </location>
</feature>
<dbReference type="Pfam" id="PF02153">
    <property type="entry name" value="PDH_N"/>
    <property type="match status" value="1"/>
</dbReference>